<evidence type="ECO:0000313" key="2">
    <source>
        <dbReference type="Proteomes" id="UP001381174"/>
    </source>
</evidence>
<evidence type="ECO:0008006" key="3">
    <source>
        <dbReference type="Google" id="ProtNLM"/>
    </source>
</evidence>
<proteinExistence type="predicted"/>
<gene>
    <name evidence="1" type="ORF">WAT24_03685</name>
</gene>
<keyword evidence="2" id="KW-1185">Reference proteome</keyword>
<dbReference type="Proteomes" id="UP001381174">
    <property type="component" value="Unassembled WGS sequence"/>
</dbReference>
<sequence>MRRLLWLGLSVVLVWGALGWWRQRPLHPPPGVLAPAAPEQVDLDDGAVLQRGDTTLRTRAHFALTARVLSREDYRFDGGAALAPMDLALGWGRMSDSAVLSAIAIRQSDRFYYWHVDAFPIPRREIETSSANMHLIPADDGVRRAMDRVRPGELVHLEGFLVDASRPDGWRWRTSLSREDTGNGACELVYVETLAPVAP</sequence>
<dbReference type="EMBL" id="JBBBNY010000002">
    <property type="protein sequence ID" value="MEI7035857.1"/>
    <property type="molecule type" value="Genomic_DNA"/>
</dbReference>
<comment type="caution">
    <text evidence="1">The sequence shown here is derived from an EMBL/GenBank/DDBJ whole genome shotgun (WGS) entry which is preliminary data.</text>
</comment>
<evidence type="ECO:0000313" key="1">
    <source>
        <dbReference type="EMBL" id="MEI7035857.1"/>
    </source>
</evidence>
<accession>A0ABU8J8H7</accession>
<organism evidence="1 2">
    <name type="scientific">Fulvimonas yonginensis</name>
    <dbReference type="NCBI Taxonomy" id="1495200"/>
    <lineage>
        <taxon>Bacteria</taxon>
        <taxon>Pseudomonadati</taxon>
        <taxon>Pseudomonadota</taxon>
        <taxon>Gammaproteobacteria</taxon>
        <taxon>Lysobacterales</taxon>
        <taxon>Rhodanobacteraceae</taxon>
        <taxon>Fulvimonas</taxon>
    </lineage>
</organism>
<protein>
    <recommendedName>
        <fullName evidence="3">DUF5666 domain-containing protein</fullName>
    </recommendedName>
</protein>
<reference evidence="1 2" key="1">
    <citation type="journal article" date="2014" name="Int. J. Syst. Evol. Microbiol.">
        <title>Fulvimonas yonginensis sp. nov., isolated from greenhouse soil, and emended description of the genus Fulvimonas.</title>
        <authorList>
            <person name="Ahn J.H."/>
            <person name="Kim S.J."/>
            <person name="Weon H.Y."/>
            <person name="Hong S.B."/>
            <person name="Seok S.J."/>
            <person name="Kwon S.W."/>
        </authorList>
    </citation>
    <scope>NUCLEOTIDE SEQUENCE [LARGE SCALE GENOMIC DNA]</scope>
    <source>
        <strain evidence="1 2">KACC 16952</strain>
    </source>
</reference>
<name>A0ABU8J8H7_9GAMM</name>
<dbReference type="RefSeq" id="WP_336806481.1">
    <property type="nucleotide sequence ID" value="NZ_JBBBNY010000002.1"/>
</dbReference>